<accession>A0A132A4Z7</accession>
<evidence type="ECO:0008006" key="5">
    <source>
        <dbReference type="Google" id="ProtNLM"/>
    </source>
</evidence>
<dbReference type="VEuPathDB" id="VectorBase:SSCA002924"/>
<evidence type="ECO:0000256" key="1">
    <source>
        <dbReference type="ARBA" id="ARBA00022741"/>
    </source>
</evidence>
<dbReference type="EMBL" id="JXLN01010436">
    <property type="protein sequence ID" value="KPM05715.1"/>
    <property type="molecule type" value="Genomic_DNA"/>
</dbReference>
<dbReference type="GO" id="GO:0005886">
    <property type="term" value="C:plasma membrane"/>
    <property type="evidence" value="ECO:0007669"/>
    <property type="project" value="TreeGrafter"/>
</dbReference>
<sequence>MNSEEQDEMFEIDAENAGYRNDYECERLKPMKGEHQNVYDSANNLESKRLHNIIATHNNSNIILKNGDGNSPTGTSNRSKPVGVVMHRRHSITLKRGDTDLSIDHGGMQRFLPTFMHFSFADREAEHLYQEYYSNEKRNDFRALIVIVIFVNLVLLGLHLFSSNGKAYSTSSTEFDNNFKNFNSDHLRHHSSSHRNHEDLRPFATHSSNNRFKLNQLSYQQIVVLGSCLVLAIFLFILCLRRSRDVLTSRLWSLIPFALWLVMMVQIICDLWIFYGQQPEPSASLSWLLLYSYATYVIFPLRFRICCALSILMAIIHSIFILIFSKSDYLYPNQSYLNPNRYLDCFISFKMSID</sequence>
<dbReference type="AlphaFoldDB" id="A0A132A4Z7"/>
<proteinExistence type="predicted"/>
<dbReference type="PANTHER" id="PTHR45627">
    <property type="entry name" value="ADENYLATE CYCLASE TYPE 1"/>
    <property type="match status" value="1"/>
</dbReference>
<keyword evidence="2" id="KW-0456">Lyase</keyword>
<dbReference type="Proteomes" id="UP000616769">
    <property type="component" value="Unassembled WGS sequence"/>
</dbReference>
<keyword evidence="1" id="KW-0547">Nucleotide-binding</keyword>
<dbReference type="GO" id="GO:0004016">
    <property type="term" value="F:adenylate cyclase activity"/>
    <property type="evidence" value="ECO:0007669"/>
    <property type="project" value="TreeGrafter"/>
</dbReference>
<evidence type="ECO:0000256" key="2">
    <source>
        <dbReference type="ARBA" id="ARBA00023239"/>
    </source>
</evidence>
<comment type="caution">
    <text evidence="3">The sequence shown here is derived from an EMBL/GenBank/DDBJ whole genome shotgun (WGS) entry which is preliminary data.</text>
</comment>
<dbReference type="PANTHER" id="PTHR45627:SF30">
    <property type="entry name" value="ADENYLATE CYCLASE TYPE 3"/>
    <property type="match status" value="1"/>
</dbReference>
<dbReference type="GO" id="GO:0000166">
    <property type="term" value="F:nucleotide binding"/>
    <property type="evidence" value="ECO:0007669"/>
    <property type="project" value="UniProtKB-KW"/>
</dbReference>
<evidence type="ECO:0000313" key="4">
    <source>
        <dbReference type="Proteomes" id="UP000616769"/>
    </source>
</evidence>
<gene>
    <name evidence="3" type="ORF">QR98_0041840</name>
</gene>
<dbReference type="GO" id="GO:0007189">
    <property type="term" value="P:adenylate cyclase-activating G protein-coupled receptor signaling pathway"/>
    <property type="evidence" value="ECO:0007669"/>
    <property type="project" value="TreeGrafter"/>
</dbReference>
<protein>
    <recommendedName>
        <fullName evidence="5">Adenylate cyclase N-terminal domain-containing protein</fullName>
    </recommendedName>
</protein>
<dbReference type="OrthoDB" id="10261550at2759"/>
<organism evidence="3 4">
    <name type="scientific">Sarcoptes scabiei</name>
    <name type="common">Itch mite</name>
    <name type="synonym">Acarus scabiei</name>
    <dbReference type="NCBI Taxonomy" id="52283"/>
    <lineage>
        <taxon>Eukaryota</taxon>
        <taxon>Metazoa</taxon>
        <taxon>Ecdysozoa</taxon>
        <taxon>Arthropoda</taxon>
        <taxon>Chelicerata</taxon>
        <taxon>Arachnida</taxon>
        <taxon>Acari</taxon>
        <taxon>Acariformes</taxon>
        <taxon>Sarcoptiformes</taxon>
        <taxon>Astigmata</taxon>
        <taxon>Psoroptidia</taxon>
        <taxon>Sarcoptoidea</taxon>
        <taxon>Sarcoptidae</taxon>
        <taxon>Sarcoptinae</taxon>
        <taxon>Sarcoptes</taxon>
    </lineage>
</organism>
<name>A0A132A4Z7_SARSC</name>
<reference evidence="3 4" key="1">
    <citation type="journal article" date="2015" name="Parasit. Vectors">
        <title>Draft genome of the scabies mite.</title>
        <authorList>
            <person name="Rider S.D.Jr."/>
            <person name="Morgan M.S."/>
            <person name="Arlian L.G."/>
        </authorList>
    </citation>
    <scope>NUCLEOTIDE SEQUENCE [LARGE SCALE GENOMIC DNA]</scope>
    <source>
        <strain evidence="3">Arlian Lab</strain>
    </source>
</reference>
<evidence type="ECO:0000313" key="3">
    <source>
        <dbReference type="EMBL" id="KPM05715.1"/>
    </source>
</evidence>